<keyword evidence="2" id="KW-0812">Transmembrane</keyword>
<dbReference type="NCBIfam" id="TIGR04222">
    <property type="entry name" value="near_uncomplex"/>
    <property type="match status" value="1"/>
</dbReference>
<dbReference type="EMBL" id="CP003410">
    <property type="protein sequence ID" value="AGM05223.1"/>
    <property type="molecule type" value="Genomic_DNA"/>
</dbReference>
<proteinExistence type="predicted"/>
<evidence type="ECO:0000256" key="2">
    <source>
        <dbReference type="SAM" id="Phobius"/>
    </source>
</evidence>
<gene>
    <name evidence="3" type="ORF">AORI_2636</name>
</gene>
<protein>
    <recommendedName>
        <fullName evidence="5">TIGR04222 domain-containing membrane protein</fullName>
    </recommendedName>
</protein>
<evidence type="ECO:0008006" key="5">
    <source>
        <dbReference type="Google" id="ProtNLM"/>
    </source>
</evidence>
<feature type="compositionally biased region" description="Gly residues" evidence="1">
    <location>
        <begin position="258"/>
        <end position="280"/>
    </location>
</feature>
<dbReference type="AlphaFoldDB" id="R4T3F5"/>
<feature type="transmembrane region" description="Helical" evidence="2">
    <location>
        <begin position="143"/>
        <end position="161"/>
    </location>
</feature>
<dbReference type="Proteomes" id="UP000013968">
    <property type="component" value="Chromosome"/>
</dbReference>
<dbReference type="RefSeq" id="WP_016333000.1">
    <property type="nucleotide sequence ID" value="NC_021252.1"/>
</dbReference>
<feature type="transmembrane region" description="Helical" evidence="2">
    <location>
        <begin position="12"/>
        <end position="31"/>
    </location>
</feature>
<reference evidence="3 4" key="1">
    <citation type="journal article" date="2013" name="BMC Genomics">
        <title>ContigScape: a Cytoscape plugin facilitating microbial genome gap closing.</title>
        <authorList>
            <person name="Tang B."/>
            <person name="Wang Q."/>
            <person name="Yang M."/>
            <person name="Xie F."/>
            <person name="Zhu Y."/>
            <person name="Zhuo Y."/>
            <person name="Wang S."/>
            <person name="Gao H."/>
            <person name="Ding X."/>
            <person name="Zhang L."/>
            <person name="Zhao G."/>
            <person name="Zheng H."/>
        </authorList>
    </citation>
    <scope>NUCLEOTIDE SEQUENCE [LARGE SCALE GENOMIC DNA]</scope>
    <source>
        <strain evidence="3 4">HCCB10007</strain>
    </source>
</reference>
<name>R4T3F5_9PSEU</name>
<keyword evidence="2" id="KW-1133">Transmembrane helix</keyword>
<feature type="transmembrane region" description="Helical" evidence="2">
    <location>
        <begin position="173"/>
        <end position="194"/>
    </location>
</feature>
<evidence type="ECO:0000313" key="4">
    <source>
        <dbReference type="Proteomes" id="UP000013968"/>
    </source>
</evidence>
<dbReference type="InterPro" id="IPR026467">
    <property type="entry name" value="Ser/Gly_Cys_C_dom"/>
</dbReference>
<evidence type="ECO:0000313" key="3">
    <source>
        <dbReference type="EMBL" id="AGM05223.1"/>
    </source>
</evidence>
<evidence type="ECO:0000256" key="1">
    <source>
        <dbReference type="SAM" id="MobiDB-lite"/>
    </source>
</evidence>
<feature type="region of interest" description="Disordered" evidence="1">
    <location>
        <begin position="254"/>
        <end position="280"/>
    </location>
</feature>
<keyword evidence="2" id="KW-0472">Membrane</keyword>
<organism evidence="3 4">
    <name type="scientific">Amycolatopsis keratiniphila</name>
    <dbReference type="NCBI Taxonomy" id="129921"/>
    <lineage>
        <taxon>Bacteria</taxon>
        <taxon>Bacillati</taxon>
        <taxon>Actinomycetota</taxon>
        <taxon>Actinomycetes</taxon>
        <taxon>Pseudonocardiales</taxon>
        <taxon>Pseudonocardiaceae</taxon>
        <taxon>Amycolatopsis</taxon>
        <taxon>Amycolatopsis japonica group</taxon>
    </lineage>
</organism>
<accession>R4T3F5</accession>
<dbReference type="PATRIC" id="fig|1156913.3.peg.2703"/>
<dbReference type="KEGG" id="aoi:AORI_2636"/>
<sequence length="280" mass="28374">MNEPWGISGPVFAWLYGCLAVLPFLVAGLWAQSLRRRAADEWTPPGPYHLAALAGGTERVADVVVATMVAGEQVRLDSQGRLTVLRAASGDPLVRAATDLVPRVGAGGHYRLKKLLSRSAAVQEVRNDLQLSGLQVDERRRRVGWLAALIVYLPVLALGLARFANAIPLGRPAGVLAALLLAVVAAIAGTALLLRPSRTVLPTVAGLRVVGAARRDPLLVPGVAGAVALGGLAAYPDPVMADMLVRTGDATAKESAGSSGGGSGCAGGSSCGGGGGGCGG</sequence>
<keyword evidence="4" id="KW-1185">Reference proteome</keyword>
<dbReference type="HOGENOM" id="CLU_065124_2_0_11"/>